<name>A0ABV3FPP4_9NOCA</name>
<protein>
    <submittedName>
        <fullName evidence="1">Uncharacterized protein</fullName>
    </submittedName>
</protein>
<gene>
    <name evidence="1" type="ORF">AB0I48_07470</name>
</gene>
<sequence length="72" mass="7774">MAIANSLAMHQAIATTQQESHQPPAAPFTIDQAHTVMQYHVACRANRCPRKAAALHALVEGGRMVLSISKPQ</sequence>
<organism evidence="1 2">
    <name type="scientific">Nocardia aurea</name>
    <dbReference type="NCBI Taxonomy" id="2144174"/>
    <lineage>
        <taxon>Bacteria</taxon>
        <taxon>Bacillati</taxon>
        <taxon>Actinomycetota</taxon>
        <taxon>Actinomycetes</taxon>
        <taxon>Mycobacteriales</taxon>
        <taxon>Nocardiaceae</taxon>
        <taxon>Nocardia</taxon>
    </lineage>
</organism>
<keyword evidence="2" id="KW-1185">Reference proteome</keyword>
<dbReference type="RefSeq" id="WP_357781160.1">
    <property type="nucleotide sequence ID" value="NZ_JBFAKC010000003.1"/>
</dbReference>
<proteinExistence type="predicted"/>
<evidence type="ECO:0000313" key="2">
    <source>
        <dbReference type="Proteomes" id="UP001551695"/>
    </source>
</evidence>
<accession>A0ABV3FPP4</accession>
<comment type="caution">
    <text evidence="1">The sequence shown here is derived from an EMBL/GenBank/DDBJ whole genome shotgun (WGS) entry which is preliminary data.</text>
</comment>
<reference evidence="1 2" key="1">
    <citation type="submission" date="2024-06" db="EMBL/GenBank/DDBJ databases">
        <title>The Natural Products Discovery Center: Release of the First 8490 Sequenced Strains for Exploring Actinobacteria Biosynthetic Diversity.</title>
        <authorList>
            <person name="Kalkreuter E."/>
            <person name="Kautsar S.A."/>
            <person name="Yang D."/>
            <person name="Bader C.D."/>
            <person name="Teijaro C.N."/>
            <person name="Fluegel L."/>
            <person name="Davis C.M."/>
            <person name="Simpson J.R."/>
            <person name="Lauterbach L."/>
            <person name="Steele A.D."/>
            <person name="Gui C."/>
            <person name="Meng S."/>
            <person name="Li G."/>
            <person name="Viehrig K."/>
            <person name="Ye F."/>
            <person name="Su P."/>
            <person name="Kiefer A.F."/>
            <person name="Nichols A."/>
            <person name="Cepeda A.J."/>
            <person name="Yan W."/>
            <person name="Fan B."/>
            <person name="Jiang Y."/>
            <person name="Adhikari A."/>
            <person name="Zheng C.-J."/>
            <person name="Schuster L."/>
            <person name="Cowan T.M."/>
            <person name="Smanski M.J."/>
            <person name="Chevrette M.G."/>
            <person name="De Carvalho L.P.S."/>
            <person name="Shen B."/>
        </authorList>
    </citation>
    <scope>NUCLEOTIDE SEQUENCE [LARGE SCALE GENOMIC DNA]</scope>
    <source>
        <strain evidence="1 2">NPDC050403</strain>
    </source>
</reference>
<dbReference type="EMBL" id="JBFAKC010000003">
    <property type="protein sequence ID" value="MEV0707384.1"/>
    <property type="molecule type" value="Genomic_DNA"/>
</dbReference>
<dbReference type="Proteomes" id="UP001551695">
    <property type="component" value="Unassembled WGS sequence"/>
</dbReference>
<evidence type="ECO:0000313" key="1">
    <source>
        <dbReference type="EMBL" id="MEV0707384.1"/>
    </source>
</evidence>